<dbReference type="HOGENOM" id="CLU_121373_0_0_7"/>
<dbReference type="InterPro" id="IPR038765">
    <property type="entry name" value="Papain-like_cys_pep_sf"/>
</dbReference>
<proteinExistence type="predicted"/>
<sequence length="193" mass="22256">MRHVAIVVLTLAIAGRYTPCYAVRCNCDVWMEKGGYCVDYIKDRIPSFLIPSKDDMVALKNTDIAEITEGDVAIFAVKNYWHVAYVESVHRNLRGEATAIDVSEMNFGDELSYLEFKTRWKSNSRHEWNQALCCGITENYDRITWRKNISISKVKQVWSPDNAPSEGIGRQRVKAFLGKARDVFNELLYYTDR</sequence>
<reference evidence="1" key="1">
    <citation type="submission" date="2009-07" db="EMBL/GenBank/DDBJ databases">
        <title>Complete sequence of Geobacter sp. M21.</title>
        <authorList>
            <consortium name="US DOE Joint Genome Institute"/>
            <person name="Lucas S."/>
            <person name="Copeland A."/>
            <person name="Lapidus A."/>
            <person name="Glavina del Rio T."/>
            <person name="Dalin E."/>
            <person name="Tice H."/>
            <person name="Bruce D."/>
            <person name="Goodwin L."/>
            <person name="Pitluck S."/>
            <person name="Saunders E."/>
            <person name="Brettin T."/>
            <person name="Detter J.C."/>
            <person name="Han C."/>
            <person name="Larimer F."/>
            <person name="Land M."/>
            <person name="Hauser L."/>
            <person name="Kyrpides N."/>
            <person name="Ovchinnikova G."/>
            <person name="Lovley D."/>
        </authorList>
    </citation>
    <scope>NUCLEOTIDE SEQUENCE [LARGE SCALE GENOMIC DNA]</scope>
    <source>
        <strain evidence="1">M21</strain>
    </source>
</reference>
<evidence type="ECO:0000313" key="1">
    <source>
        <dbReference type="EMBL" id="ACT16299.1"/>
    </source>
</evidence>
<dbReference type="EMBL" id="CP001661">
    <property type="protein sequence ID" value="ACT16299.1"/>
    <property type="molecule type" value="Genomic_DNA"/>
</dbReference>
<accession>C6E910</accession>
<organism evidence="1">
    <name type="scientific">Geobacter sp. (strain M21)</name>
    <dbReference type="NCBI Taxonomy" id="443144"/>
    <lineage>
        <taxon>Bacteria</taxon>
        <taxon>Pseudomonadati</taxon>
        <taxon>Thermodesulfobacteriota</taxon>
        <taxon>Desulfuromonadia</taxon>
        <taxon>Geobacterales</taxon>
        <taxon>Geobacteraceae</taxon>
        <taxon>Geobacter</taxon>
    </lineage>
</organism>
<gene>
    <name evidence="1" type="ordered locus">GM21_0214</name>
</gene>
<dbReference type="AlphaFoldDB" id="C6E910"/>
<dbReference type="SUPFAM" id="SSF54001">
    <property type="entry name" value="Cysteine proteinases"/>
    <property type="match status" value="1"/>
</dbReference>
<dbReference type="Gene3D" id="3.90.1720.10">
    <property type="entry name" value="endopeptidase domain like (from Nostoc punctiforme)"/>
    <property type="match status" value="1"/>
</dbReference>
<dbReference type="KEGG" id="gem:GM21_0214"/>
<protein>
    <recommendedName>
        <fullName evidence="2">Peptidase C51 domain-containing protein</fullName>
    </recommendedName>
</protein>
<evidence type="ECO:0008006" key="2">
    <source>
        <dbReference type="Google" id="ProtNLM"/>
    </source>
</evidence>
<name>C6E910_GEOSM</name>